<name>A0A0S4QXJ5_9ACTN</name>
<feature type="domain" description="Hydantoinase A/oxoprolinase" evidence="1">
    <location>
        <begin position="195"/>
        <end position="479"/>
    </location>
</feature>
<feature type="domain" description="Hydantoinase/oxoprolinase N-terminal" evidence="2">
    <location>
        <begin position="5"/>
        <end position="98"/>
    </location>
</feature>
<dbReference type="PANTHER" id="PTHR11365:SF23">
    <property type="entry name" value="HYPOTHETICAL 5-OXOPROLINASE (EUROFUNG)-RELATED"/>
    <property type="match status" value="1"/>
</dbReference>
<sequence>MGILVNIDNGGTFTDVCVTDGERVVHAKTPTTPHDLTQCFVDGLRTVSDRLYGEEDMARLLRDTEYLRYSTTSGTNAVVERKGAPVGLLVDSGAEGDVYGIVNLVDASLWQAMVPHPPVGIAVDADGSVGLEEFTAAINELLATATSRIVIALRSVDAERAIKNLLLERYPRHLLGAIPFTLSHELVHDVDDARRVLTAVLNSYLHPGMEHFLYGAEKACKANGLTRPLLIFRNDGDSARVAKTTALKTWGSGPRGGLEGSVAYASLYGADVLVGMDVGGTTTDVSVVVDKALTVHAHGRVESAQTSLPIPDLSSVGLGGSSVVEVVDGRIQIGPRSVGAAPGPACFARGGTDATVTDALLIVGALDPDNYLGGDLKLDLARAERALVTRVGEPLSIPAHAAALAVLRVFEEMAGSALKEMISSAGREPRDAALLAFGGAGPVLASGIATAAGITRVIVPHLSAVFSAFGIGFSGLAHEYSVPMPGTGAGVSAARDDLLARARRDMFGEGVSIDECTFETRNRFISGGVLRDEAWTSGSLPDTAGGKADRLVVRASRRLPTFELAADQRGTVQPATADGSRCIRLVDGEEQEVPVYRPENLEPGQGAQGPALVAGDYLTCLIEPGWGFRVSSNSDLIMEAQR</sequence>
<reference evidence="4" key="1">
    <citation type="submission" date="2015-11" db="EMBL/GenBank/DDBJ databases">
        <authorList>
            <person name="Varghese N."/>
        </authorList>
    </citation>
    <scope>NUCLEOTIDE SEQUENCE [LARGE SCALE GENOMIC DNA]</scope>
    <source>
        <strain evidence="4">DSM 45899</strain>
    </source>
</reference>
<dbReference type="InterPro" id="IPR045079">
    <property type="entry name" value="Oxoprolinase-like"/>
</dbReference>
<accession>A0A0S4QXJ5</accession>
<dbReference type="PANTHER" id="PTHR11365">
    <property type="entry name" value="5-OXOPROLINASE RELATED"/>
    <property type="match status" value="1"/>
</dbReference>
<dbReference type="Pfam" id="PF01968">
    <property type="entry name" value="Hydantoinase_A"/>
    <property type="match status" value="1"/>
</dbReference>
<proteinExistence type="predicted"/>
<keyword evidence="4" id="KW-1185">Reference proteome</keyword>
<dbReference type="Pfam" id="PF05378">
    <property type="entry name" value="Hydant_A_N"/>
    <property type="match status" value="1"/>
</dbReference>
<dbReference type="RefSeq" id="WP_054571087.1">
    <property type="nucleotide sequence ID" value="NZ_FAOZ01000025.1"/>
</dbReference>
<dbReference type="GO" id="GO:0006749">
    <property type="term" value="P:glutathione metabolic process"/>
    <property type="evidence" value="ECO:0007669"/>
    <property type="project" value="TreeGrafter"/>
</dbReference>
<dbReference type="EMBL" id="FAOZ01000025">
    <property type="protein sequence ID" value="CUU59162.1"/>
    <property type="molecule type" value="Genomic_DNA"/>
</dbReference>
<dbReference type="Proteomes" id="UP000198802">
    <property type="component" value="Unassembled WGS sequence"/>
</dbReference>
<evidence type="ECO:0000313" key="3">
    <source>
        <dbReference type="EMBL" id="CUU59162.1"/>
    </source>
</evidence>
<evidence type="ECO:0000259" key="1">
    <source>
        <dbReference type="Pfam" id="PF01968"/>
    </source>
</evidence>
<dbReference type="GO" id="GO:0017168">
    <property type="term" value="F:5-oxoprolinase (ATP-hydrolyzing) activity"/>
    <property type="evidence" value="ECO:0007669"/>
    <property type="project" value="TreeGrafter"/>
</dbReference>
<organism evidence="3 4">
    <name type="scientific">Parafrankia irregularis</name>
    <dbReference type="NCBI Taxonomy" id="795642"/>
    <lineage>
        <taxon>Bacteria</taxon>
        <taxon>Bacillati</taxon>
        <taxon>Actinomycetota</taxon>
        <taxon>Actinomycetes</taxon>
        <taxon>Frankiales</taxon>
        <taxon>Frankiaceae</taxon>
        <taxon>Parafrankia</taxon>
    </lineage>
</organism>
<gene>
    <name evidence="3" type="ORF">Ga0074812_12552</name>
</gene>
<evidence type="ECO:0000259" key="2">
    <source>
        <dbReference type="Pfam" id="PF05378"/>
    </source>
</evidence>
<dbReference type="AlphaFoldDB" id="A0A0S4QXJ5"/>
<evidence type="ECO:0000313" key="4">
    <source>
        <dbReference type="Proteomes" id="UP000198802"/>
    </source>
</evidence>
<dbReference type="GO" id="GO:0005829">
    <property type="term" value="C:cytosol"/>
    <property type="evidence" value="ECO:0007669"/>
    <property type="project" value="TreeGrafter"/>
</dbReference>
<protein>
    <submittedName>
        <fullName evidence="3">N-methylhydantoinase A/oxoprolinase/acetone carboxylase, beta subunit</fullName>
    </submittedName>
</protein>
<dbReference type="InterPro" id="IPR008040">
    <property type="entry name" value="Hydant_A_N"/>
</dbReference>
<dbReference type="InterPro" id="IPR002821">
    <property type="entry name" value="Hydantoinase_A"/>
</dbReference>